<dbReference type="InterPro" id="IPR053280">
    <property type="entry name" value="Aerolysin-like_pore-former"/>
</dbReference>
<dbReference type="EMBL" id="DS469571">
    <property type="protein sequence ID" value="EDO41900.1"/>
    <property type="molecule type" value="Genomic_DNA"/>
</dbReference>
<dbReference type="Proteomes" id="UP000001593">
    <property type="component" value="Unassembled WGS sequence"/>
</dbReference>
<dbReference type="InterPro" id="IPR055267">
    <property type="entry name" value="Aerolysin-like_C"/>
</dbReference>
<evidence type="ECO:0000256" key="1">
    <source>
        <dbReference type="ARBA" id="ARBA00009831"/>
    </source>
</evidence>
<feature type="domain" description="Aerolysin-like C-terminal" evidence="4">
    <location>
        <begin position="325"/>
        <end position="443"/>
    </location>
</feature>
<dbReference type="Pfam" id="PF01117">
    <property type="entry name" value="Aerolysin"/>
    <property type="match status" value="3"/>
</dbReference>
<comment type="similarity">
    <text evidence="1">Belongs to the aerolysin family.</text>
</comment>
<accession>A7S345</accession>
<evidence type="ECO:0000256" key="3">
    <source>
        <dbReference type="SAM" id="MobiDB-lite"/>
    </source>
</evidence>
<sequence>MADWWSSFDRNNRWNTCPNGYFLQGLDRNDGQSLDNIEVGKCCKPANHPHWYGHCYDQNVRASFDKEGTSKCRDGYFMTGLYRGNCDEIYCIEMFKCCKMVPTPPKMQSLDDVKTRIMDETMAELALLAHYLGYRWHRGSNRRPTFKYKFGDSSTPFYSALKKQNDRSMRPWEWHEMKARYSHAQTLINALTGESKYEFTLTGQFEDVIGHHVDIHWSTTSLKVPRGLERTLAETHFPKIKGISPKHVFPKPPAGHLSMSKPHTLLLLPNINYDAPDNNVHGNTTDPPRMFPKPSKVDISIKAPQKIPHVPNVDDESELNEHCGSNRRPTFKYKFGDSSTPFYSALKKQTDRSMRPWEWHEMKARYSHAQILINALTDESKYEFTLTGQFEDVIGHHVDIHWSTTSLKVPRGLERTLAETHFPKIKGIPPKHVFPKPPAGHLSMSKPHTLLLLPNINYDAPDNNVHGNTTDPPRMFPKPPKVDISIKEPQKNPACSQRG</sequence>
<dbReference type="HOGENOM" id="CLU_035183_0_0_1"/>
<feature type="domain" description="Aerolysin-like C-terminal" evidence="4">
    <location>
        <begin position="140"/>
        <end position="258"/>
    </location>
</feature>
<feature type="region of interest" description="Disordered" evidence="3">
    <location>
        <begin position="463"/>
        <end position="499"/>
    </location>
</feature>
<gene>
    <name evidence="5" type="ORF">NEMVEDRAFT_v1g206040</name>
</gene>
<protein>
    <recommendedName>
        <fullName evidence="4">Aerolysin-like C-terminal domain-containing protein</fullName>
    </recommendedName>
</protein>
<evidence type="ECO:0000259" key="4">
    <source>
        <dbReference type="Pfam" id="PF01117"/>
    </source>
</evidence>
<dbReference type="AlphaFoldDB" id="A7S345"/>
<dbReference type="Gene3D" id="3.30.412.10">
    <property type="entry name" value="Proaerolysin, chain A, domain 2"/>
    <property type="match status" value="1"/>
</dbReference>
<proteinExistence type="inferred from homology"/>
<feature type="domain" description="Aerolysin-like C-terminal" evidence="4">
    <location>
        <begin position="108"/>
        <end position="139"/>
    </location>
</feature>
<feature type="compositionally biased region" description="Basic and acidic residues" evidence="3">
    <location>
        <begin position="480"/>
        <end position="490"/>
    </location>
</feature>
<dbReference type="PANTHER" id="PTHR34007">
    <property type="entry name" value="AEROLYSIN-LIKE PROTEIN-RELATED"/>
    <property type="match status" value="1"/>
</dbReference>
<dbReference type="PANTHER" id="PTHR34007:SF1">
    <property type="entry name" value="AEROLYSIN-LIKE PROTEIN-RELATED"/>
    <property type="match status" value="1"/>
</dbReference>
<evidence type="ECO:0000313" key="5">
    <source>
        <dbReference type="EMBL" id="EDO41900.1"/>
    </source>
</evidence>
<organism evidence="5 6">
    <name type="scientific">Nematostella vectensis</name>
    <name type="common">Starlet sea anemone</name>
    <dbReference type="NCBI Taxonomy" id="45351"/>
    <lineage>
        <taxon>Eukaryota</taxon>
        <taxon>Metazoa</taxon>
        <taxon>Cnidaria</taxon>
        <taxon>Anthozoa</taxon>
        <taxon>Hexacorallia</taxon>
        <taxon>Actiniaria</taxon>
        <taxon>Edwardsiidae</taxon>
        <taxon>Nematostella</taxon>
    </lineage>
</organism>
<name>A7S345_NEMVE</name>
<dbReference type="InParanoid" id="A7S345"/>
<evidence type="ECO:0000256" key="2">
    <source>
        <dbReference type="ARBA" id="ARBA00023157"/>
    </source>
</evidence>
<keyword evidence="2" id="KW-1015">Disulfide bond</keyword>
<reference evidence="5 6" key="1">
    <citation type="journal article" date="2007" name="Science">
        <title>Sea anemone genome reveals ancestral eumetazoan gene repertoire and genomic organization.</title>
        <authorList>
            <person name="Putnam N.H."/>
            <person name="Srivastava M."/>
            <person name="Hellsten U."/>
            <person name="Dirks B."/>
            <person name="Chapman J."/>
            <person name="Salamov A."/>
            <person name="Terry A."/>
            <person name="Shapiro H."/>
            <person name="Lindquist E."/>
            <person name="Kapitonov V.V."/>
            <person name="Jurka J."/>
            <person name="Genikhovich G."/>
            <person name="Grigoriev I.V."/>
            <person name="Lucas S.M."/>
            <person name="Steele R.E."/>
            <person name="Finnerty J.R."/>
            <person name="Technau U."/>
            <person name="Martindale M.Q."/>
            <person name="Rokhsar D.S."/>
        </authorList>
    </citation>
    <scope>NUCLEOTIDE SEQUENCE [LARGE SCALE GENOMIC DNA]</scope>
    <source>
        <strain evidence="6">CH2 X CH6</strain>
    </source>
</reference>
<evidence type="ECO:0000313" key="6">
    <source>
        <dbReference type="Proteomes" id="UP000001593"/>
    </source>
</evidence>
<dbReference type="PhylomeDB" id="A7S345"/>
<keyword evidence="6" id="KW-1185">Reference proteome</keyword>